<keyword evidence="2" id="KW-0732">Signal</keyword>
<evidence type="ECO:0000259" key="3">
    <source>
        <dbReference type="Pfam" id="PF13648"/>
    </source>
</evidence>
<name>A0ABS0TIL1_9FLAO</name>
<reference evidence="4 5" key="1">
    <citation type="submission" date="2020-12" db="EMBL/GenBank/DDBJ databases">
        <title>Salegentibacter orientalis sp. nov., isolated from costal sediment.</title>
        <authorList>
            <person name="Lian F.-B."/>
        </authorList>
    </citation>
    <scope>NUCLEOTIDE SEQUENCE [LARGE SCALE GENOMIC DNA]</scope>
    <source>
        <strain evidence="4 5">F60176</strain>
    </source>
</reference>
<evidence type="ECO:0000313" key="4">
    <source>
        <dbReference type="EMBL" id="MBI6120863.1"/>
    </source>
</evidence>
<dbReference type="Pfam" id="PF13648">
    <property type="entry name" value="Lipocalin_4"/>
    <property type="match status" value="1"/>
</dbReference>
<proteinExistence type="predicted"/>
<evidence type="ECO:0000256" key="1">
    <source>
        <dbReference type="ARBA" id="ARBA00017922"/>
    </source>
</evidence>
<evidence type="ECO:0000256" key="2">
    <source>
        <dbReference type="ARBA" id="ARBA00022729"/>
    </source>
</evidence>
<accession>A0ABS0TIL1</accession>
<dbReference type="Proteomes" id="UP000635665">
    <property type="component" value="Unassembled WGS sequence"/>
</dbReference>
<protein>
    <recommendedName>
        <fullName evidence="1">Type IV secretion system putative lipoprotein virB7</fullName>
    </recommendedName>
</protein>
<gene>
    <name evidence="4" type="ORF">I6U50_12610</name>
</gene>
<evidence type="ECO:0000313" key="5">
    <source>
        <dbReference type="Proteomes" id="UP000635665"/>
    </source>
</evidence>
<dbReference type="EMBL" id="JAEHNY010000011">
    <property type="protein sequence ID" value="MBI6120863.1"/>
    <property type="molecule type" value="Genomic_DNA"/>
</dbReference>
<dbReference type="Pfam" id="PF08139">
    <property type="entry name" value="LPAM_1"/>
    <property type="match status" value="1"/>
</dbReference>
<comment type="caution">
    <text evidence="4">The sequence shown here is derived from an EMBL/GenBank/DDBJ whole genome shotgun (WGS) entry which is preliminary data.</text>
</comment>
<sequence>MKKFFIVLFSIALLTSCSEDDDANNGERIYGKWFVSNANLPSGESFTFELSNCNKKSFIIFEGDGTTYSEYYAETGETCELEDDTESTWSRDNDNYTFNIPVGGINERISGKVEFQENAKSFIFRPSIFPDASISFTRAPEFEE</sequence>
<feature type="domain" description="Lipocalin-like" evidence="3">
    <location>
        <begin position="29"/>
        <end position="100"/>
    </location>
</feature>
<dbReference type="RefSeq" id="WP_198639092.1">
    <property type="nucleotide sequence ID" value="NZ_JAEHNY010000011.1"/>
</dbReference>
<dbReference type="PROSITE" id="PS51257">
    <property type="entry name" value="PROKAR_LIPOPROTEIN"/>
    <property type="match status" value="1"/>
</dbReference>
<keyword evidence="5" id="KW-1185">Reference proteome</keyword>
<dbReference type="InterPro" id="IPR012640">
    <property type="entry name" value="Membr_lipoprot_lipid_attach_CS"/>
</dbReference>
<dbReference type="InterPro" id="IPR024311">
    <property type="entry name" value="Lipocalin-like"/>
</dbReference>
<organism evidence="4 5">
    <name type="scientific">Salegentibacter maritimus</name>
    <dbReference type="NCBI Taxonomy" id="2794347"/>
    <lineage>
        <taxon>Bacteria</taxon>
        <taxon>Pseudomonadati</taxon>
        <taxon>Bacteroidota</taxon>
        <taxon>Flavobacteriia</taxon>
        <taxon>Flavobacteriales</taxon>
        <taxon>Flavobacteriaceae</taxon>
        <taxon>Salegentibacter</taxon>
    </lineage>
</organism>